<evidence type="ECO:0000313" key="6">
    <source>
        <dbReference type="Proteomes" id="UP000753376"/>
    </source>
</evidence>
<dbReference type="NCBIfam" id="TIGR01379">
    <property type="entry name" value="thiL"/>
    <property type="match status" value="1"/>
</dbReference>
<organism evidence="5 6">
    <name type="scientific">Marinobacter salexigens</name>
    <dbReference type="NCBI Taxonomy" id="1925763"/>
    <lineage>
        <taxon>Bacteria</taxon>
        <taxon>Pseudomonadati</taxon>
        <taxon>Pseudomonadota</taxon>
        <taxon>Gammaproteobacteria</taxon>
        <taxon>Pseudomonadales</taxon>
        <taxon>Marinobacteraceae</taxon>
        <taxon>Marinobacter</taxon>
    </lineage>
</organism>
<comment type="function">
    <text evidence="2">Catalyzes the ATP-dependent phosphorylation of thiamine-monophosphate (TMP) to form thiamine-pyrophosphate (TPP), the active form of vitamin B1.</text>
</comment>
<evidence type="ECO:0000313" key="5">
    <source>
        <dbReference type="EMBL" id="MBU2874116.1"/>
    </source>
</evidence>
<feature type="domain" description="PurM-like N-terminal" evidence="3">
    <location>
        <begin position="28"/>
        <end position="138"/>
    </location>
</feature>
<protein>
    <recommendedName>
        <fullName evidence="2">Thiamine-monophosphate kinase</fullName>
        <shortName evidence="2">TMP kinase</shortName>
        <shortName evidence="2">Thiamine-phosphate kinase</shortName>
        <ecNumber evidence="2">2.7.4.16</ecNumber>
    </recommendedName>
</protein>
<dbReference type="CDD" id="cd02194">
    <property type="entry name" value="ThiL"/>
    <property type="match status" value="1"/>
</dbReference>
<comment type="pathway">
    <text evidence="2">Cofactor biosynthesis; thiamine diphosphate biosynthesis; thiamine diphosphate from thiamine phosphate: step 1/1.</text>
</comment>
<feature type="binding site" evidence="2">
    <location>
        <position position="47"/>
    </location>
    <ligand>
        <name>Mg(2+)</name>
        <dbReference type="ChEBI" id="CHEBI:18420"/>
        <label>1</label>
    </ligand>
</feature>
<dbReference type="EC" id="2.7.4.16" evidence="2"/>
<sequence>MGEFELIRQYFMPLARLHGSSSVIVGPGDDCAVQRVPPGSDLVFSIDTLVEGVHFPVGYRPDYLGWRTLAVAASDLAAMGAEPSCFTLALTLPEADELWLRDFSLGLGNAAESFGLTLAGGDTTRGPLTLSVQVHGVVEQGGAIRRSGARAGDLVVVSGSLGDAGAALDYLPAQEDLDADDSAAADKQFVLERYHHPQPRLDLGKALRQFATAAIDVSDGLLADLNHILEASNVGASIELARIPVSPALVRLKGSAATDYALHSGDDYELCATISEASWVGAPAWLKQQLTVVGEIEPVSGLRLDGSAVVSGSEATGFDHFRRKA</sequence>
<comment type="miscellaneous">
    <text evidence="2">Reaction mechanism of ThiL seems to utilize a direct, inline transfer of the gamma-phosphate of ATP to TMP rather than a phosphorylated enzyme intermediate.</text>
</comment>
<dbReference type="Pfam" id="PF00586">
    <property type="entry name" value="AIRS"/>
    <property type="match status" value="1"/>
</dbReference>
<feature type="binding site" evidence="2">
    <location>
        <position position="318"/>
    </location>
    <ligand>
        <name>substrate</name>
    </ligand>
</feature>
<dbReference type="InterPro" id="IPR010918">
    <property type="entry name" value="PurM-like_C_dom"/>
</dbReference>
<feature type="binding site" evidence="2">
    <location>
        <position position="75"/>
    </location>
    <ligand>
        <name>Mg(2+)</name>
        <dbReference type="ChEBI" id="CHEBI:18420"/>
        <label>2</label>
    </ligand>
</feature>
<keyword evidence="2 5" id="KW-0808">Transferase</keyword>
<feature type="binding site" evidence="2">
    <location>
        <position position="218"/>
    </location>
    <ligand>
        <name>ATP</name>
        <dbReference type="ChEBI" id="CHEBI:30616"/>
    </ligand>
</feature>
<accession>A0ABS6A7L9</accession>
<keyword evidence="2" id="KW-0479">Metal-binding</keyword>
<feature type="binding site" evidence="2">
    <location>
        <position position="266"/>
    </location>
    <ligand>
        <name>substrate</name>
    </ligand>
</feature>
<feature type="binding site" evidence="2">
    <location>
        <begin position="121"/>
        <end position="122"/>
    </location>
    <ligand>
        <name>ATP</name>
        <dbReference type="ChEBI" id="CHEBI:30616"/>
    </ligand>
</feature>
<keyword evidence="2" id="KW-0547">Nucleotide-binding</keyword>
<feature type="binding site" evidence="2">
    <location>
        <position position="75"/>
    </location>
    <ligand>
        <name>Mg(2+)</name>
        <dbReference type="ChEBI" id="CHEBI:18420"/>
        <label>3</label>
    </ligand>
</feature>
<comment type="caution">
    <text evidence="5">The sequence shown here is derived from an EMBL/GenBank/DDBJ whole genome shotgun (WGS) entry which is preliminary data.</text>
</comment>
<feature type="domain" description="PurM-like C-terminal" evidence="4">
    <location>
        <begin position="150"/>
        <end position="301"/>
    </location>
</feature>
<evidence type="ECO:0000256" key="2">
    <source>
        <dbReference type="HAMAP-Rule" id="MF_02128"/>
    </source>
</evidence>
<keyword evidence="1 2" id="KW-0784">Thiamine biosynthesis</keyword>
<feature type="binding site" evidence="2">
    <location>
        <position position="30"/>
    </location>
    <ligand>
        <name>Mg(2+)</name>
        <dbReference type="ChEBI" id="CHEBI:18420"/>
        <label>4</label>
    </ligand>
</feature>
<dbReference type="PIRSF" id="PIRSF005303">
    <property type="entry name" value="Thiam_monoph_kin"/>
    <property type="match status" value="1"/>
</dbReference>
<reference evidence="5 6" key="1">
    <citation type="submission" date="2021-05" db="EMBL/GenBank/DDBJ databases">
        <title>Draft genomes of bacteria isolated from model marine particles.</title>
        <authorList>
            <person name="Datta M.S."/>
            <person name="Schwartzman J.A."/>
            <person name="Enke T.N."/>
            <person name="Saavedra J."/>
            <person name="Cermak N."/>
            <person name="Cordero O.X."/>
        </authorList>
    </citation>
    <scope>NUCLEOTIDE SEQUENCE [LARGE SCALE GENOMIC DNA]</scope>
    <source>
        <strain evidence="5 6">D2M19</strain>
    </source>
</reference>
<feature type="binding site" evidence="2">
    <location>
        <position position="216"/>
    </location>
    <ligand>
        <name>Mg(2+)</name>
        <dbReference type="ChEBI" id="CHEBI:18420"/>
        <label>3</label>
    </ligand>
</feature>
<feature type="binding site" evidence="2">
    <location>
        <position position="75"/>
    </location>
    <ligand>
        <name>Mg(2+)</name>
        <dbReference type="ChEBI" id="CHEBI:18420"/>
        <label>4</label>
    </ligand>
</feature>
<feature type="binding site" evidence="2">
    <location>
        <position position="146"/>
    </location>
    <ligand>
        <name>ATP</name>
        <dbReference type="ChEBI" id="CHEBI:30616"/>
    </ligand>
</feature>
<keyword evidence="2" id="KW-0460">Magnesium</keyword>
<comment type="catalytic activity">
    <reaction evidence="2">
        <text>thiamine phosphate + ATP = thiamine diphosphate + ADP</text>
        <dbReference type="Rhea" id="RHEA:15913"/>
        <dbReference type="ChEBI" id="CHEBI:30616"/>
        <dbReference type="ChEBI" id="CHEBI:37575"/>
        <dbReference type="ChEBI" id="CHEBI:58937"/>
        <dbReference type="ChEBI" id="CHEBI:456216"/>
        <dbReference type="EC" id="2.7.4.16"/>
    </reaction>
</comment>
<dbReference type="Pfam" id="PF02769">
    <property type="entry name" value="AIRS_C"/>
    <property type="match status" value="1"/>
</dbReference>
<dbReference type="GO" id="GO:0009030">
    <property type="term" value="F:thiamine-phosphate kinase activity"/>
    <property type="evidence" value="ECO:0007669"/>
    <property type="project" value="UniProtKB-EC"/>
</dbReference>
<feature type="binding site" evidence="2">
    <location>
        <position position="45"/>
    </location>
    <ligand>
        <name>Mg(2+)</name>
        <dbReference type="ChEBI" id="CHEBI:18420"/>
        <label>4</label>
    </ligand>
</feature>
<dbReference type="PANTHER" id="PTHR30270">
    <property type="entry name" value="THIAMINE-MONOPHOSPHATE KINASE"/>
    <property type="match status" value="1"/>
</dbReference>
<gene>
    <name evidence="2 5" type="primary">thiL</name>
    <name evidence="5" type="ORF">KO508_08870</name>
</gene>
<comment type="similarity">
    <text evidence="2">Belongs to the thiamine-monophosphate kinase family.</text>
</comment>
<proteinExistence type="inferred from homology"/>
<dbReference type="PANTHER" id="PTHR30270:SF0">
    <property type="entry name" value="THIAMINE-MONOPHOSPHATE KINASE"/>
    <property type="match status" value="1"/>
</dbReference>
<dbReference type="InterPro" id="IPR016188">
    <property type="entry name" value="PurM-like_N"/>
</dbReference>
<feature type="binding site" evidence="2">
    <location>
        <position position="219"/>
    </location>
    <ligand>
        <name>Mg(2+)</name>
        <dbReference type="ChEBI" id="CHEBI:18420"/>
        <label>5</label>
    </ligand>
</feature>
<evidence type="ECO:0000259" key="3">
    <source>
        <dbReference type="Pfam" id="PF00586"/>
    </source>
</evidence>
<keyword evidence="6" id="KW-1185">Reference proteome</keyword>
<keyword evidence="2" id="KW-0067">ATP-binding</keyword>
<comment type="caution">
    <text evidence="2">Lacks conserved residue(s) required for the propagation of feature annotation.</text>
</comment>
<dbReference type="Proteomes" id="UP000753376">
    <property type="component" value="Unassembled WGS sequence"/>
</dbReference>
<dbReference type="RefSeq" id="WP_216007970.1">
    <property type="nucleotide sequence ID" value="NZ_JAHKPV010000015.1"/>
</dbReference>
<name>A0ABS6A7L9_9GAMM</name>
<feature type="binding site" evidence="2">
    <location>
        <position position="30"/>
    </location>
    <ligand>
        <name>Mg(2+)</name>
        <dbReference type="ChEBI" id="CHEBI:18420"/>
        <label>3</label>
    </ligand>
</feature>
<feature type="binding site" evidence="2">
    <location>
        <position position="47"/>
    </location>
    <ligand>
        <name>Mg(2+)</name>
        <dbReference type="ChEBI" id="CHEBI:18420"/>
        <label>2</label>
    </ligand>
</feature>
<dbReference type="InterPro" id="IPR006283">
    <property type="entry name" value="ThiL-like"/>
</dbReference>
<feature type="binding site" evidence="2">
    <location>
        <position position="54"/>
    </location>
    <ligand>
        <name>substrate</name>
    </ligand>
</feature>
<evidence type="ECO:0000259" key="4">
    <source>
        <dbReference type="Pfam" id="PF02769"/>
    </source>
</evidence>
<evidence type="ECO:0000256" key="1">
    <source>
        <dbReference type="ARBA" id="ARBA00022977"/>
    </source>
</evidence>
<dbReference type="EMBL" id="JAHKPV010000015">
    <property type="protein sequence ID" value="MBU2874116.1"/>
    <property type="molecule type" value="Genomic_DNA"/>
</dbReference>
<feature type="binding site" evidence="2">
    <location>
        <position position="122"/>
    </location>
    <ligand>
        <name>Mg(2+)</name>
        <dbReference type="ChEBI" id="CHEBI:18420"/>
        <label>1</label>
    </ligand>
</feature>
<dbReference type="HAMAP" id="MF_02128">
    <property type="entry name" value="TMP_kinase"/>
    <property type="match status" value="1"/>
</dbReference>
<keyword evidence="2 5" id="KW-0418">Kinase</keyword>